<dbReference type="RefSeq" id="WP_057426734.1">
    <property type="nucleotide sequence ID" value="NZ_LJRI01000425.1"/>
</dbReference>
<organism evidence="2 3">
    <name type="scientific">Pseudomonas syringae pv. spinaceae</name>
    <dbReference type="NCBI Taxonomy" id="264459"/>
    <lineage>
        <taxon>Bacteria</taxon>
        <taxon>Pseudomonadati</taxon>
        <taxon>Pseudomonadota</taxon>
        <taxon>Gammaproteobacteria</taxon>
        <taxon>Pseudomonadales</taxon>
        <taxon>Pseudomonadaceae</taxon>
        <taxon>Pseudomonas</taxon>
        <taxon>Pseudomonas syringae</taxon>
    </lineage>
</organism>
<evidence type="ECO:0000313" key="3">
    <source>
        <dbReference type="Proteomes" id="UP000050384"/>
    </source>
</evidence>
<reference evidence="2 3" key="1">
    <citation type="submission" date="2015-09" db="EMBL/GenBank/DDBJ databases">
        <title>Genome announcement of multiple Pseudomonas syringae strains.</title>
        <authorList>
            <person name="Thakur S."/>
            <person name="Wang P.W."/>
            <person name="Gong Y."/>
            <person name="Weir B.S."/>
            <person name="Guttman D.S."/>
        </authorList>
    </citation>
    <scope>NUCLEOTIDE SEQUENCE [LARGE SCALE GENOMIC DNA]</scope>
    <source>
        <strain evidence="2 3">ICMP16929</strain>
    </source>
</reference>
<sequence length="309" mass="35136">MEITDFSLTKQELQQFDRDGFIGPFTLYEPEEIKQMHKTIRAQLFNRTHAPYDAPLDVAITNYDRHLDVDLLTSHVFRKEIVHRVRSILGPDVICWRSEFIPKYPGNEGTDWHQADTFAHASGEPQLVWPEGEPFGGAINVWTGFTDASQENGCMQFIPGSHKQMNYDETRGMTFDPVTNNNVVKGQYARGFNGYDYTTLQKDKSWKPDEASAVPIVMKAGQFVIFRSMLMHSSLPNSTTDKTRLGYVARYVPGRVKVYPDTDYVKEFGGEYRLDRFGVVQVAGTTTDPKNKVAIKSLSGMDLKPLVIY</sequence>
<dbReference type="InterPro" id="IPR008775">
    <property type="entry name" value="Phytyl_CoA_dOase-like"/>
</dbReference>
<dbReference type="PATRIC" id="fig|264459.3.peg.2236"/>
<dbReference type="EMBL" id="LJRI01000425">
    <property type="protein sequence ID" value="KPZ01785.1"/>
    <property type="molecule type" value="Genomic_DNA"/>
</dbReference>
<dbReference type="Proteomes" id="UP000050384">
    <property type="component" value="Unassembled WGS sequence"/>
</dbReference>
<dbReference type="SUPFAM" id="SSF51197">
    <property type="entry name" value="Clavaminate synthase-like"/>
    <property type="match status" value="1"/>
</dbReference>
<comment type="cofactor">
    <cofactor evidence="1">
        <name>Fe(2+)</name>
        <dbReference type="ChEBI" id="CHEBI:29033"/>
    </cofactor>
</comment>
<evidence type="ECO:0000313" key="2">
    <source>
        <dbReference type="EMBL" id="KPZ01785.1"/>
    </source>
</evidence>
<comment type="caution">
    <text evidence="2">The sequence shown here is derived from an EMBL/GenBank/DDBJ whole genome shotgun (WGS) entry which is preliminary data.</text>
</comment>
<dbReference type="GO" id="GO:0016706">
    <property type="term" value="F:2-oxoglutarate-dependent dioxygenase activity"/>
    <property type="evidence" value="ECO:0007669"/>
    <property type="project" value="UniProtKB-ARBA"/>
</dbReference>
<protein>
    <submittedName>
        <fullName evidence="2">Ribose ABC transporter ATPase</fullName>
    </submittedName>
</protein>
<dbReference type="GO" id="GO:0005506">
    <property type="term" value="F:iron ion binding"/>
    <property type="evidence" value="ECO:0007669"/>
    <property type="project" value="UniProtKB-ARBA"/>
</dbReference>
<accession>A0A0N8T997</accession>
<dbReference type="PANTHER" id="PTHR20883:SF48">
    <property type="entry name" value="ECTOINE DIOXYGENASE"/>
    <property type="match status" value="1"/>
</dbReference>
<dbReference type="InterPro" id="IPR010092">
    <property type="entry name" value="Chlorin_enz"/>
</dbReference>
<proteinExistence type="predicted"/>
<dbReference type="Pfam" id="PF05721">
    <property type="entry name" value="PhyH"/>
    <property type="match status" value="1"/>
</dbReference>
<dbReference type="PANTHER" id="PTHR20883">
    <property type="entry name" value="PHYTANOYL-COA DIOXYGENASE DOMAIN CONTAINING 1"/>
    <property type="match status" value="1"/>
</dbReference>
<dbReference type="NCBIfam" id="TIGR01762">
    <property type="entry name" value="chlorin-enz"/>
    <property type="match status" value="1"/>
</dbReference>
<name>A0A0N8T997_PSESX</name>
<dbReference type="AlphaFoldDB" id="A0A0N8T997"/>
<evidence type="ECO:0000256" key="1">
    <source>
        <dbReference type="ARBA" id="ARBA00001954"/>
    </source>
</evidence>
<gene>
    <name evidence="2" type="ORF">ALO94_200627</name>
</gene>
<dbReference type="Gene3D" id="2.60.120.620">
    <property type="entry name" value="q2cbj1_9rhob like domain"/>
    <property type="match status" value="1"/>
</dbReference>